<feature type="transmembrane region" description="Helical" evidence="1">
    <location>
        <begin position="279"/>
        <end position="299"/>
    </location>
</feature>
<dbReference type="InterPro" id="IPR050879">
    <property type="entry name" value="Acyltransferase_3"/>
</dbReference>
<feature type="transmembrane region" description="Helical" evidence="1">
    <location>
        <begin position="132"/>
        <end position="156"/>
    </location>
</feature>
<feature type="transmembrane region" description="Helical" evidence="1">
    <location>
        <begin position="220"/>
        <end position="244"/>
    </location>
</feature>
<reference evidence="3 4" key="1">
    <citation type="journal article" date="2012" name="J. Bacteriol.">
        <title>Draft Genome Sequence of Mesorhizobium alhagi CCNWXJ12-2T, a Novel Salt-Resistant Species Isolated from the Desert of Northwestern China.</title>
        <authorList>
            <person name="Zhou M."/>
            <person name="Chen W."/>
            <person name="Chen H."/>
            <person name="Wei G."/>
        </authorList>
    </citation>
    <scope>NUCLEOTIDE SEQUENCE [LARGE SCALE GENOMIC DNA]</scope>
    <source>
        <strain evidence="3 4">CCNWXJ12-2</strain>
    </source>
</reference>
<dbReference type="Pfam" id="PF01757">
    <property type="entry name" value="Acyl_transf_3"/>
    <property type="match status" value="1"/>
</dbReference>
<dbReference type="PATRIC" id="fig|1107882.3.peg.5149"/>
<keyword evidence="1" id="KW-0812">Transmembrane</keyword>
<accession>H0HYL6</accession>
<sequence>MNAEYHLQPVHSAHAREFWHNAQLLRLVSAYAIASIHISRVVSAAHIDPEILNVLRFGTDLFVVLAGFLTAHVFGDEGKPAADYLRTRLIRIVPLYWGFTILAFLVENYAMSESNTLSELFMSLAFVAYGPFPILYPTWSLLIIIEFSLIIAAFQLVSMKNGILYSAAFVVLLVVVGQASGIKNPTFVFYTNPILVDFALGILVYRLGRSGVFPLSFPRRVAIAGAAFVVAACLAAVIMRPFLWPEAPRLLALGLPTSILLLAVVALEQGGVYCDSKLVNFLAKCTFAIYLTHWFVNIVSERLVGESGESALVATILLFVTPVIVTYVSVLVYLYGELPLTRYLSNWFPIVRRQAA</sequence>
<feature type="transmembrane region" description="Helical" evidence="1">
    <location>
        <begin position="95"/>
        <end position="112"/>
    </location>
</feature>
<evidence type="ECO:0000256" key="1">
    <source>
        <dbReference type="SAM" id="Phobius"/>
    </source>
</evidence>
<feature type="transmembrane region" description="Helical" evidence="1">
    <location>
        <begin position="163"/>
        <end position="181"/>
    </location>
</feature>
<dbReference type="OrthoDB" id="9767863at2"/>
<keyword evidence="1" id="KW-0472">Membrane</keyword>
<protein>
    <submittedName>
        <fullName evidence="3">Acyltransferase 3</fullName>
    </submittedName>
</protein>
<keyword evidence="3" id="KW-0808">Transferase</keyword>
<keyword evidence="3" id="KW-0012">Acyltransferase</keyword>
<organism evidence="3 4">
    <name type="scientific">Mesorhizobium alhagi CCNWXJ12-2</name>
    <dbReference type="NCBI Taxonomy" id="1107882"/>
    <lineage>
        <taxon>Bacteria</taxon>
        <taxon>Pseudomonadati</taxon>
        <taxon>Pseudomonadota</taxon>
        <taxon>Alphaproteobacteria</taxon>
        <taxon>Hyphomicrobiales</taxon>
        <taxon>Phyllobacteriaceae</taxon>
        <taxon>Allomesorhizobium</taxon>
    </lineage>
</organism>
<evidence type="ECO:0000313" key="4">
    <source>
        <dbReference type="Proteomes" id="UP000003250"/>
    </source>
</evidence>
<dbReference type="Proteomes" id="UP000003250">
    <property type="component" value="Unassembled WGS sequence"/>
</dbReference>
<feature type="transmembrane region" description="Helical" evidence="1">
    <location>
        <begin position="311"/>
        <end position="335"/>
    </location>
</feature>
<gene>
    <name evidence="3" type="ORF">MAXJ12_26538</name>
</gene>
<evidence type="ECO:0000313" key="3">
    <source>
        <dbReference type="EMBL" id="EHK54172.1"/>
    </source>
</evidence>
<keyword evidence="1" id="KW-1133">Transmembrane helix</keyword>
<dbReference type="EMBL" id="AHAM01000223">
    <property type="protein sequence ID" value="EHK54172.1"/>
    <property type="molecule type" value="Genomic_DNA"/>
</dbReference>
<dbReference type="AlphaFoldDB" id="H0HYL6"/>
<name>H0HYL6_9HYPH</name>
<dbReference type="GO" id="GO:0016020">
    <property type="term" value="C:membrane"/>
    <property type="evidence" value="ECO:0007669"/>
    <property type="project" value="TreeGrafter"/>
</dbReference>
<evidence type="ECO:0000259" key="2">
    <source>
        <dbReference type="Pfam" id="PF01757"/>
    </source>
</evidence>
<dbReference type="RefSeq" id="WP_008838884.1">
    <property type="nucleotide sequence ID" value="NZ_AHAM01000223.1"/>
</dbReference>
<dbReference type="GO" id="GO:0016747">
    <property type="term" value="F:acyltransferase activity, transferring groups other than amino-acyl groups"/>
    <property type="evidence" value="ECO:0007669"/>
    <property type="project" value="InterPro"/>
</dbReference>
<feature type="domain" description="Acyltransferase 3" evidence="2">
    <location>
        <begin position="23"/>
        <end position="328"/>
    </location>
</feature>
<keyword evidence="4" id="KW-1185">Reference proteome</keyword>
<dbReference type="PANTHER" id="PTHR23028:SF53">
    <property type="entry name" value="ACYL_TRANSF_3 DOMAIN-CONTAINING PROTEIN"/>
    <property type="match status" value="1"/>
</dbReference>
<dbReference type="InterPro" id="IPR002656">
    <property type="entry name" value="Acyl_transf_3_dom"/>
</dbReference>
<dbReference type="GO" id="GO:0000271">
    <property type="term" value="P:polysaccharide biosynthetic process"/>
    <property type="evidence" value="ECO:0007669"/>
    <property type="project" value="TreeGrafter"/>
</dbReference>
<dbReference type="PANTHER" id="PTHR23028">
    <property type="entry name" value="ACETYLTRANSFERASE"/>
    <property type="match status" value="1"/>
</dbReference>
<feature type="transmembrane region" description="Helical" evidence="1">
    <location>
        <begin position="187"/>
        <end position="208"/>
    </location>
</feature>
<feature type="transmembrane region" description="Helical" evidence="1">
    <location>
        <begin position="250"/>
        <end position="267"/>
    </location>
</feature>
<proteinExistence type="predicted"/>